<accession>A0AA97D097</accession>
<dbReference type="Gene3D" id="3.40.50.300">
    <property type="entry name" value="P-loop containing nucleotide triphosphate hydrolases"/>
    <property type="match status" value="1"/>
</dbReference>
<evidence type="ECO:0000256" key="1">
    <source>
        <dbReference type="SAM" id="MobiDB-lite"/>
    </source>
</evidence>
<name>A0AA97D097_9ACTN</name>
<sequence>MSAGRLPDSPYAGWIRVAPGADGKQSPITHDERNEGRRHGDRALTPPHLIVSGETGGGKTRTVLGPNLIAWGPRPAVAMSSKGDFAELTIKRRAGSAPAYLLDLSGEVRESELQGVDVTRVRCDPCANLTSDDEALDLADLLMETGSLGAGDGGGGGDAAFWKALARRRLACFLLAGGWRPDPDRRGQRIWGGGVEWALNACETVGPDSAESTGGTGVTSEGLDEDAIDETDEDLDAPNWTNAYLRCLAIGTRHAPSLLAARAMDEKQRDSIGINCQVAMSSWALEAVATGHTAFEPAMLAQPGATLFIVSPSTGAGAVPASLTLVQIVNYWRKRVGDLDPILFVLDEVTNGSPIPAKRFLGWLGEGRSLGIRICAAVQNSDQFGLIWSESALRVLRNVAPAFLILPGSNEMELLERAAKFAVPEERVTASVGADGRASHARDRAQSVEVADLVPRKRGTGRLLLSGMQGVAVDLPDISVLGLD</sequence>
<dbReference type="Pfam" id="PF02534">
    <property type="entry name" value="T4SS-DNA_transf"/>
    <property type="match status" value="1"/>
</dbReference>
<dbReference type="RefSeq" id="WP_420040064.1">
    <property type="nucleotide sequence ID" value="NZ_CP128986.1"/>
</dbReference>
<dbReference type="GO" id="GO:0016020">
    <property type="term" value="C:membrane"/>
    <property type="evidence" value="ECO:0007669"/>
    <property type="project" value="InterPro"/>
</dbReference>
<evidence type="ECO:0000313" key="2">
    <source>
        <dbReference type="EMBL" id="WOC14313.1"/>
    </source>
</evidence>
<protein>
    <recommendedName>
        <fullName evidence="3">TraD/TraG TraM recognition site domain-containing protein</fullName>
    </recommendedName>
</protein>
<feature type="region of interest" description="Disordered" evidence="1">
    <location>
        <begin position="1"/>
        <end position="57"/>
    </location>
</feature>
<gene>
    <name evidence="2" type="ORF">MP11Mi_34280</name>
</gene>
<dbReference type="InterPro" id="IPR027417">
    <property type="entry name" value="P-loop_NTPase"/>
</dbReference>
<dbReference type="CDD" id="cd01127">
    <property type="entry name" value="TrwB_TraG_TraD_VirD4"/>
    <property type="match status" value="1"/>
</dbReference>
<organism evidence="2">
    <name type="scientific">Gordonia sp. MP11Mi</name>
    <dbReference type="NCBI Taxonomy" id="3022769"/>
    <lineage>
        <taxon>Bacteria</taxon>
        <taxon>Bacillati</taxon>
        <taxon>Actinomycetota</taxon>
        <taxon>Actinomycetes</taxon>
        <taxon>Mycobacteriales</taxon>
        <taxon>Gordoniaceae</taxon>
        <taxon>Gordonia</taxon>
    </lineage>
</organism>
<dbReference type="SUPFAM" id="SSF52540">
    <property type="entry name" value="P-loop containing nucleoside triphosphate hydrolases"/>
    <property type="match status" value="1"/>
</dbReference>
<reference evidence="2" key="1">
    <citation type="submission" date="2023-06" db="EMBL/GenBank/DDBJ databases">
        <title>Gordonia sp. nov. and Pseudochrobactrum sp. nov., two species isolated from the burying beetle Nicrophorus vespilloides.</title>
        <authorList>
            <person name="Poehlein A."/>
            <person name="Guzman J."/>
            <person name="Daniel R."/>
            <person name="Vilcinskas A."/>
        </authorList>
    </citation>
    <scope>NUCLEOTIDE SEQUENCE</scope>
    <source>
        <strain evidence="2">MP11Mi</strain>
    </source>
</reference>
<dbReference type="AlphaFoldDB" id="A0AA97D097"/>
<dbReference type="EMBL" id="CP128986">
    <property type="protein sequence ID" value="WOC14313.1"/>
    <property type="molecule type" value="Genomic_DNA"/>
</dbReference>
<evidence type="ECO:0008006" key="3">
    <source>
        <dbReference type="Google" id="ProtNLM"/>
    </source>
</evidence>
<proteinExistence type="predicted"/>
<feature type="compositionally biased region" description="Basic and acidic residues" evidence="1">
    <location>
        <begin position="29"/>
        <end position="42"/>
    </location>
</feature>
<dbReference type="InterPro" id="IPR003688">
    <property type="entry name" value="TraG/VirD4"/>
</dbReference>